<dbReference type="AlphaFoldDB" id="T0PRE0"/>
<feature type="domain" description="Centrosomal protein CEP104 N-terminal" evidence="2">
    <location>
        <begin position="32"/>
        <end position="145"/>
    </location>
</feature>
<feature type="region of interest" description="Disordered" evidence="1">
    <location>
        <begin position="563"/>
        <end position="585"/>
    </location>
</feature>
<proteinExistence type="predicted"/>
<dbReference type="GeneID" id="19954875"/>
<evidence type="ECO:0000313" key="4">
    <source>
        <dbReference type="Proteomes" id="UP000030762"/>
    </source>
</evidence>
<dbReference type="PANTHER" id="PTHR13371">
    <property type="entry name" value="GLYCINE-, GLUTAMATE-, THIENYLCYCLOHEXYLPIPERIDINE-BINDING PROTEIN"/>
    <property type="match status" value="1"/>
</dbReference>
<gene>
    <name evidence="3" type="ORF">SDRG_14148</name>
</gene>
<accession>T0PRE0</accession>
<evidence type="ECO:0000256" key="1">
    <source>
        <dbReference type="SAM" id="MobiDB-lite"/>
    </source>
</evidence>
<dbReference type="Pfam" id="PF21040">
    <property type="entry name" value="CEP104-like_TOG"/>
    <property type="match status" value="1"/>
</dbReference>
<dbReference type="InParanoid" id="T0PRE0"/>
<organism evidence="3 4">
    <name type="scientific">Saprolegnia diclina (strain VS20)</name>
    <dbReference type="NCBI Taxonomy" id="1156394"/>
    <lineage>
        <taxon>Eukaryota</taxon>
        <taxon>Sar</taxon>
        <taxon>Stramenopiles</taxon>
        <taxon>Oomycota</taxon>
        <taxon>Saprolegniomycetes</taxon>
        <taxon>Saprolegniales</taxon>
        <taxon>Saprolegniaceae</taxon>
        <taxon>Saprolegnia</taxon>
    </lineage>
</organism>
<dbReference type="GO" id="GO:0005929">
    <property type="term" value="C:cilium"/>
    <property type="evidence" value="ECO:0007669"/>
    <property type="project" value="TreeGrafter"/>
</dbReference>
<dbReference type="InterPro" id="IPR016024">
    <property type="entry name" value="ARM-type_fold"/>
</dbReference>
<dbReference type="SUPFAM" id="SSF48371">
    <property type="entry name" value="ARM repeat"/>
    <property type="match status" value="1"/>
</dbReference>
<dbReference type="InterPro" id="IPR011989">
    <property type="entry name" value="ARM-like"/>
</dbReference>
<reference evidence="3 4" key="1">
    <citation type="submission" date="2012-04" db="EMBL/GenBank/DDBJ databases">
        <title>The Genome Sequence of Saprolegnia declina VS20.</title>
        <authorList>
            <consortium name="The Broad Institute Genome Sequencing Platform"/>
            <person name="Russ C."/>
            <person name="Nusbaum C."/>
            <person name="Tyler B."/>
            <person name="van West P."/>
            <person name="Dieguez-Uribeondo J."/>
            <person name="de Bruijn I."/>
            <person name="Tripathy S."/>
            <person name="Jiang R."/>
            <person name="Young S.K."/>
            <person name="Zeng Q."/>
            <person name="Gargeya S."/>
            <person name="Fitzgerald M."/>
            <person name="Haas B."/>
            <person name="Abouelleil A."/>
            <person name="Alvarado L."/>
            <person name="Arachchi H.M."/>
            <person name="Berlin A."/>
            <person name="Chapman S.B."/>
            <person name="Goldberg J."/>
            <person name="Griggs A."/>
            <person name="Gujja S."/>
            <person name="Hansen M."/>
            <person name="Howarth C."/>
            <person name="Imamovic A."/>
            <person name="Larimer J."/>
            <person name="McCowen C."/>
            <person name="Montmayeur A."/>
            <person name="Murphy C."/>
            <person name="Neiman D."/>
            <person name="Pearson M."/>
            <person name="Priest M."/>
            <person name="Roberts A."/>
            <person name="Saif S."/>
            <person name="Shea T."/>
            <person name="Sisk P."/>
            <person name="Sykes S."/>
            <person name="Wortman J."/>
            <person name="Nusbaum C."/>
            <person name="Birren B."/>
        </authorList>
    </citation>
    <scope>NUCLEOTIDE SEQUENCE [LARGE SCALE GENOMIC DNA]</scope>
    <source>
        <strain evidence="3 4">VS20</strain>
    </source>
</reference>
<name>T0PRE0_SAPDV</name>
<dbReference type="InterPro" id="IPR048739">
    <property type="entry name" value="CEP104_N"/>
</dbReference>
<dbReference type="Proteomes" id="UP000030762">
    <property type="component" value="Unassembled WGS sequence"/>
</dbReference>
<dbReference type="InterPro" id="IPR052607">
    <property type="entry name" value="CEP104-like"/>
</dbReference>
<feature type="compositionally biased region" description="Basic and acidic residues" evidence="1">
    <location>
        <begin position="563"/>
        <end position="576"/>
    </location>
</feature>
<dbReference type="EMBL" id="JH767199">
    <property type="protein sequence ID" value="EQC28054.1"/>
    <property type="molecule type" value="Genomic_DNA"/>
</dbReference>
<dbReference type="VEuPathDB" id="FungiDB:SDRG_14148"/>
<dbReference type="OrthoDB" id="66599at2759"/>
<evidence type="ECO:0000259" key="2">
    <source>
        <dbReference type="Pfam" id="PF21038"/>
    </source>
</evidence>
<dbReference type="Pfam" id="PF21038">
    <property type="entry name" value="CEP104_N"/>
    <property type="match status" value="1"/>
</dbReference>
<dbReference type="RefSeq" id="XP_008618479.1">
    <property type="nucleotide sequence ID" value="XM_008620257.1"/>
</dbReference>
<evidence type="ECO:0000313" key="3">
    <source>
        <dbReference type="EMBL" id="EQC28054.1"/>
    </source>
</evidence>
<keyword evidence="4" id="KW-1185">Reference proteome</keyword>
<dbReference type="eggNOG" id="KOG4825">
    <property type="taxonomic scope" value="Eukaryota"/>
</dbReference>
<dbReference type="PANTHER" id="PTHR13371:SF0">
    <property type="entry name" value="CENTROSOMAL PROTEIN OF 104 KDA"/>
    <property type="match status" value="1"/>
</dbReference>
<sequence length="585" mass="64319">MLKLQIPFLVTTASSEDDDHPSIHLQSSTSQGWQSSKLCEYPQELVLMVNHGNAVRVSKCQLLMHQTKIPSRVDVHVKPRLNAAFVLLGYVGLDSNVSTQYNARELKTIAIDRDVAYLKLVLHSCHRNRINVFDQVGLVSVSLYGHTALDPQSPQKRKANMSLNPVQLPSCRSTPRDDTHYDCFAVAHPTQRAVRVSLRQVLEHLRRSRQMCVDAQDYALAKTLKGQEEMCRAYAQQLQQLQSQKCAVVANEDFEAATLLKLEMDAVLSNVEGLLAMALSAVPDTPALPSPKRTTAMPVLVTRRPETSVTRPLSAIEKTQDAEPLPPDFGTASEAIASVCPLRVLAEACSAHAHLRDRGLPQLVTIFERVPADALPGTVYLAWLSVGCISPLEHVMAVATRLLVLLVGRLRDVSGFLQSMPNVLARLLHRLGDGSSTIRNFAASALLQLAQPSHVDAPVVVAAIKDYAEQTDTVHWRVLYGLLRLLTMLLGDFRSVTTNDLTVLLPFFCRHGAFGHTVMQVADAADQLIVTVYHELGSASVEPFLDANECARYQALLLAEWGPRGDKDCSSQKQDEAEVATTTPC</sequence>
<dbReference type="OMA" id="SKLCEYP"/>
<protein>
    <recommendedName>
        <fullName evidence="2">Centrosomal protein CEP104 N-terminal domain-containing protein</fullName>
    </recommendedName>
</protein>
<dbReference type="Gene3D" id="1.25.10.10">
    <property type="entry name" value="Leucine-rich Repeat Variant"/>
    <property type="match status" value="1"/>
</dbReference>